<feature type="region of interest" description="Disordered" evidence="1">
    <location>
        <begin position="117"/>
        <end position="148"/>
    </location>
</feature>
<dbReference type="OrthoDB" id="7668649at2759"/>
<organism evidence="2 3">
    <name type="scientific">Tetranychus urticae</name>
    <name type="common">Two-spotted spider mite</name>
    <dbReference type="NCBI Taxonomy" id="32264"/>
    <lineage>
        <taxon>Eukaryota</taxon>
        <taxon>Metazoa</taxon>
        <taxon>Ecdysozoa</taxon>
        <taxon>Arthropoda</taxon>
        <taxon>Chelicerata</taxon>
        <taxon>Arachnida</taxon>
        <taxon>Acari</taxon>
        <taxon>Acariformes</taxon>
        <taxon>Trombidiformes</taxon>
        <taxon>Prostigmata</taxon>
        <taxon>Eleutherengona</taxon>
        <taxon>Raphignathae</taxon>
        <taxon>Tetranychoidea</taxon>
        <taxon>Tetranychidae</taxon>
        <taxon>Tetranychus</taxon>
    </lineage>
</organism>
<protein>
    <recommendedName>
        <fullName evidence="4">B-cell lymphoma 9 beta-catenin binding domain-containing protein</fullName>
    </recommendedName>
</protein>
<keyword evidence="3" id="KW-1185">Reference proteome</keyword>
<dbReference type="EnsemblMetazoa" id="tetur03g01520.1">
    <property type="protein sequence ID" value="tetur03g01520.1"/>
    <property type="gene ID" value="tetur03g01520"/>
</dbReference>
<feature type="region of interest" description="Disordered" evidence="1">
    <location>
        <begin position="296"/>
        <end position="443"/>
    </location>
</feature>
<feature type="region of interest" description="Disordered" evidence="1">
    <location>
        <begin position="608"/>
        <end position="678"/>
    </location>
</feature>
<reference evidence="2" key="2">
    <citation type="submission" date="2015-06" db="UniProtKB">
        <authorList>
            <consortium name="EnsemblMetazoa"/>
        </authorList>
    </citation>
    <scope>IDENTIFICATION</scope>
</reference>
<dbReference type="STRING" id="32264.T1JYT7"/>
<name>T1JYT7_TETUR</name>
<evidence type="ECO:0000313" key="2">
    <source>
        <dbReference type="EnsemblMetazoa" id="tetur03g01520.1"/>
    </source>
</evidence>
<feature type="region of interest" description="Disordered" evidence="1">
    <location>
        <begin position="176"/>
        <end position="201"/>
    </location>
</feature>
<dbReference type="Proteomes" id="UP000015104">
    <property type="component" value="Unassembled WGS sequence"/>
</dbReference>
<feature type="compositionally biased region" description="Polar residues" evidence="1">
    <location>
        <begin position="340"/>
        <end position="349"/>
    </location>
</feature>
<feature type="region of interest" description="Disordered" evidence="1">
    <location>
        <begin position="526"/>
        <end position="573"/>
    </location>
</feature>
<dbReference type="EMBL" id="CAEY01001109">
    <property type="status" value="NOT_ANNOTATED_CDS"/>
    <property type="molecule type" value="Genomic_DNA"/>
</dbReference>
<accession>T1JYT7</accession>
<evidence type="ECO:0000313" key="3">
    <source>
        <dbReference type="Proteomes" id="UP000015104"/>
    </source>
</evidence>
<sequence>MTTTTSPSPGSKKVKLHNSNQDQSSAHNSNPHMAGICQSPDLCKGEPHILPVPSPQQIQYLDSFDGQELTIQRQPNTSLRDNDLISSPDLDSGFHDFSSPHHFPNNSLDNGSRFMTSDTNLNSRFPNPSANCGGAPYDPNPRFMGSEGPQRYSFPPYVDANRVPPNGPVPGNVSISGPGPGPGMQGGIHNMNEPPMHGPGPVPVSDPKDPSMQSGNMMNCGPYSYGPRMDNGPPFMNSGGDNYMNNHRMRMPMDMAMRYNAPMNDGSMRSQFNPRMNVYAPMMPDQVPFNGGPAPHGNQFIKNNLDNGNQLNNQPPPPQQQHANRPCMNMNSSGESGNSPRLQNLQKMTSPFDKIDNQHMMQGPLPTNGPGSVNCGHGPGSGPVQGPRPVGPVLGAPQHHGMNGPPNHGPGPRPVMQGGHHNMNGPPMHGPGPVPVSDPKDPSMQSGNMMNCGPYNYGPRMDNGPPFMNSGGDNFMNNHRMRMPMDMAMRYNAPMNDGSMRPQFNPCMNVYAPMMPDQVPFNGGPAPHGNQFIKNNLDTGNQLNNQPPPPQQQHPKHPCMNMNNSGEAGTSPHLQNLQKMTLPFDKIDNQHMMQGPVPTDGPGSVNCGHGPGSGPVQGPRPVLGAPQHHGMNGPPNHGPGPRPVMQGGHHNMNGPPMHGPGPVPVSDPKDPSMQSGNMMNCGPYSYGPRMDNGPPFMNSGGDNFMNNHRMRMPMDMAMRYNAPMNDDSIIN</sequence>
<reference evidence="3" key="1">
    <citation type="submission" date="2011-08" db="EMBL/GenBank/DDBJ databases">
        <authorList>
            <person name="Rombauts S."/>
        </authorList>
    </citation>
    <scope>NUCLEOTIDE SEQUENCE</scope>
    <source>
        <strain evidence="3">London</strain>
    </source>
</reference>
<evidence type="ECO:0000256" key="1">
    <source>
        <dbReference type="SAM" id="MobiDB-lite"/>
    </source>
</evidence>
<proteinExistence type="predicted"/>
<feature type="compositionally biased region" description="Polar residues" evidence="1">
    <location>
        <begin position="17"/>
        <end position="31"/>
    </location>
</feature>
<feature type="region of interest" description="Disordered" evidence="1">
    <location>
        <begin position="1"/>
        <end position="40"/>
    </location>
</feature>
<feature type="compositionally biased region" description="Polar residues" evidence="1">
    <location>
        <begin position="117"/>
        <end position="130"/>
    </location>
</feature>
<evidence type="ECO:0008006" key="4">
    <source>
        <dbReference type="Google" id="ProtNLM"/>
    </source>
</evidence>
<dbReference type="KEGG" id="tut:107372132"/>
<feature type="compositionally biased region" description="Low complexity" evidence="1">
    <location>
        <begin position="384"/>
        <end position="406"/>
    </location>
</feature>
<feature type="compositionally biased region" description="Low complexity" evidence="1">
    <location>
        <begin position="418"/>
        <end position="427"/>
    </location>
</feature>
<feature type="compositionally biased region" description="Low complexity" evidence="1">
    <location>
        <begin position="303"/>
        <end position="313"/>
    </location>
</feature>
<dbReference type="HOGENOM" id="CLU_379164_0_0_1"/>
<feature type="compositionally biased region" description="Low complexity" evidence="1">
    <location>
        <begin position="320"/>
        <end position="339"/>
    </location>
</feature>
<feature type="compositionally biased region" description="Polar residues" evidence="1">
    <location>
        <begin position="561"/>
        <end position="573"/>
    </location>
</feature>
<feature type="compositionally biased region" description="Low complexity" evidence="1">
    <location>
        <begin position="647"/>
        <end position="656"/>
    </location>
</feature>
<gene>
    <name evidence="2" type="primary">107372132</name>
</gene>
<dbReference type="AlphaFoldDB" id="T1JYT7"/>